<keyword evidence="3" id="KW-1003">Cell membrane</keyword>
<sequence length="280" mass="31404">MARKKHEDEGISNEWLNTYADMVTLLLTFFVMLYSMSTVDADKFTFLASALSNIGINTEQLVVTPDLKKDATGKVGNTGSGIGDSDIANASQEPINLETLYDMLKNYVDTQTEGEIKESIDVQKGKHYVFIRFTDNVFFNADSAVLRNEGKVVLDNIGEGIKNAEASIGTIRIEGHTAAIPENENYHVDDRQLSSDRANEVLKYLEKNCKIQSELLSSLGYGKYRPIADNNTPEGRKQNRRVEILVVDKNIDVDDKDSLKELVAKFFGEDKFKLEDNYIP</sequence>
<evidence type="ECO:0000256" key="5">
    <source>
        <dbReference type="ARBA" id="ARBA00022989"/>
    </source>
</evidence>
<evidence type="ECO:0000313" key="10">
    <source>
        <dbReference type="Proteomes" id="UP000199182"/>
    </source>
</evidence>
<evidence type="ECO:0000256" key="4">
    <source>
        <dbReference type="ARBA" id="ARBA00022692"/>
    </source>
</evidence>
<dbReference type="Pfam" id="PF00691">
    <property type="entry name" value="OmpA"/>
    <property type="match status" value="1"/>
</dbReference>
<dbReference type="Proteomes" id="UP000199182">
    <property type="component" value="Unassembled WGS sequence"/>
</dbReference>
<comment type="similarity">
    <text evidence="2">Belongs to the MotB family.</text>
</comment>
<dbReference type="AlphaFoldDB" id="A0A1G9ZFZ4"/>
<evidence type="ECO:0000259" key="8">
    <source>
        <dbReference type="PROSITE" id="PS51123"/>
    </source>
</evidence>
<dbReference type="InterPro" id="IPR006665">
    <property type="entry name" value="OmpA-like"/>
</dbReference>
<dbReference type="SUPFAM" id="SSF103088">
    <property type="entry name" value="OmpA-like"/>
    <property type="match status" value="1"/>
</dbReference>
<evidence type="ECO:0000256" key="7">
    <source>
        <dbReference type="PROSITE-ProRule" id="PRU00473"/>
    </source>
</evidence>
<evidence type="ECO:0000256" key="6">
    <source>
        <dbReference type="ARBA" id="ARBA00023136"/>
    </source>
</evidence>
<dbReference type="PANTHER" id="PTHR30329:SF21">
    <property type="entry name" value="LIPOPROTEIN YIAD-RELATED"/>
    <property type="match status" value="1"/>
</dbReference>
<evidence type="ECO:0000256" key="3">
    <source>
        <dbReference type="ARBA" id="ARBA00022475"/>
    </source>
</evidence>
<dbReference type="Pfam" id="PF13677">
    <property type="entry name" value="MotB_plug"/>
    <property type="match status" value="1"/>
</dbReference>
<dbReference type="InterPro" id="IPR050330">
    <property type="entry name" value="Bact_OuterMem_StrucFunc"/>
</dbReference>
<dbReference type="OrthoDB" id="9815217at2"/>
<dbReference type="RefSeq" id="WP_092639663.1">
    <property type="nucleotide sequence ID" value="NZ_FNID01000013.1"/>
</dbReference>
<dbReference type="PROSITE" id="PS51123">
    <property type="entry name" value="OMPA_2"/>
    <property type="match status" value="1"/>
</dbReference>
<keyword evidence="10" id="KW-1185">Reference proteome</keyword>
<dbReference type="PANTHER" id="PTHR30329">
    <property type="entry name" value="STATOR ELEMENT OF FLAGELLAR MOTOR COMPLEX"/>
    <property type="match status" value="1"/>
</dbReference>
<gene>
    <name evidence="9" type="ORF">SAMN05192585_11346</name>
</gene>
<dbReference type="GO" id="GO:0005886">
    <property type="term" value="C:plasma membrane"/>
    <property type="evidence" value="ECO:0007669"/>
    <property type="project" value="UniProtKB-SubCell"/>
</dbReference>
<dbReference type="STRING" id="258515.SAMN05192585_11346"/>
<dbReference type="EMBL" id="FNID01000013">
    <property type="protein sequence ID" value="SDN20017.1"/>
    <property type="molecule type" value="Genomic_DNA"/>
</dbReference>
<dbReference type="InterPro" id="IPR025713">
    <property type="entry name" value="MotB-like_N_dom"/>
</dbReference>
<name>A0A1G9ZFZ4_9FIRM</name>
<keyword evidence="5" id="KW-1133">Transmembrane helix</keyword>
<comment type="subcellular location">
    <subcellularLocation>
        <location evidence="1">Cell membrane</location>
        <topology evidence="1">Single-pass membrane protein</topology>
    </subcellularLocation>
</comment>
<evidence type="ECO:0000313" key="9">
    <source>
        <dbReference type="EMBL" id="SDN20017.1"/>
    </source>
</evidence>
<evidence type="ECO:0000256" key="2">
    <source>
        <dbReference type="ARBA" id="ARBA00008914"/>
    </source>
</evidence>
<proteinExistence type="inferred from homology"/>
<accession>A0A1G9ZFZ4</accession>
<organism evidence="9 10">
    <name type="scientific">Acetanaerobacterium elongatum</name>
    <dbReference type="NCBI Taxonomy" id="258515"/>
    <lineage>
        <taxon>Bacteria</taxon>
        <taxon>Bacillati</taxon>
        <taxon>Bacillota</taxon>
        <taxon>Clostridia</taxon>
        <taxon>Eubacteriales</taxon>
        <taxon>Oscillospiraceae</taxon>
        <taxon>Acetanaerobacterium</taxon>
    </lineage>
</organism>
<evidence type="ECO:0000256" key="1">
    <source>
        <dbReference type="ARBA" id="ARBA00004162"/>
    </source>
</evidence>
<dbReference type="Gene3D" id="3.30.1330.60">
    <property type="entry name" value="OmpA-like domain"/>
    <property type="match status" value="1"/>
</dbReference>
<dbReference type="CDD" id="cd07185">
    <property type="entry name" value="OmpA_C-like"/>
    <property type="match status" value="1"/>
</dbReference>
<keyword evidence="4" id="KW-0812">Transmembrane</keyword>
<dbReference type="InterPro" id="IPR036737">
    <property type="entry name" value="OmpA-like_sf"/>
</dbReference>
<reference evidence="9 10" key="1">
    <citation type="submission" date="2016-10" db="EMBL/GenBank/DDBJ databases">
        <authorList>
            <person name="de Groot N.N."/>
        </authorList>
    </citation>
    <scope>NUCLEOTIDE SEQUENCE [LARGE SCALE GENOMIC DNA]</scope>
    <source>
        <strain evidence="9 10">CGMCC 1.5012</strain>
    </source>
</reference>
<feature type="domain" description="OmpA-like" evidence="8">
    <location>
        <begin position="126"/>
        <end position="250"/>
    </location>
</feature>
<keyword evidence="6 7" id="KW-0472">Membrane</keyword>
<protein>
    <submittedName>
        <fullName evidence="9">Chemotaxis protein MotB</fullName>
    </submittedName>
</protein>